<feature type="compositionally biased region" description="Basic and acidic residues" evidence="1">
    <location>
        <begin position="1"/>
        <end position="12"/>
    </location>
</feature>
<dbReference type="EMBL" id="JAMSHJ010000001">
    <property type="protein sequence ID" value="KAI5447280.1"/>
    <property type="molecule type" value="Genomic_DNA"/>
</dbReference>
<accession>A0A9D5BPF2</accession>
<sequence length="122" mass="14433">MQDRFTEKFGKEKAKRRNSLPNDEKSRKNLKNYCDSIKKVMGNKKRESREKDDDKVQYAHAGESDFDDMLLMEYTQSNNEQTNMWYLDLGSSNHMLGNKNWFTKLDESIKKVIKFTDGIHVT</sequence>
<gene>
    <name evidence="3" type="ORF">KIW84_014943</name>
</gene>
<comment type="caution">
    <text evidence="3">The sequence shown here is derived from an EMBL/GenBank/DDBJ whole genome shotgun (WGS) entry which is preliminary data.</text>
</comment>
<dbReference type="InterPro" id="IPR054722">
    <property type="entry name" value="PolX-like_BBD"/>
</dbReference>
<dbReference type="AlphaFoldDB" id="A0A9D5BPF2"/>
<organism evidence="3 4">
    <name type="scientific">Pisum sativum</name>
    <name type="common">Garden pea</name>
    <name type="synonym">Lathyrus oleraceus</name>
    <dbReference type="NCBI Taxonomy" id="3888"/>
    <lineage>
        <taxon>Eukaryota</taxon>
        <taxon>Viridiplantae</taxon>
        <taxon>Streptophyta</taxon>
        <taxon>Embryophyta</taxon>
        <taxon>Tracheophyta</taxon>
        <taxon>Spermatophyta</taxon>
        <taxon>Magnoliopsida</taxon>
        <taxon>eudicotyledons</taxon>
        <taxon>Gunneridae</taxon>
        <taxon>Pentapetalae</taxon>
        <taxon>rosids</taxon>
        <taxon>fabids</taxon>
        <taxon>Fabales</taxon>
        <taxon>Fabaceae</taxon>
        <taxon>Papilionoideae</taxon>
        <taxon>50 kb inversion clade</taxon>
        <taxon>NPAAA clade</taxon>
        <taxon>Hologalegina</taxon>
        <taxon>IRL clade</taxon>
        <taxon>Fabeae</taxon>
        <taxon>Lathyrus</taxon>
    </lineage>
</organism>
<dbReference type="Proteomes" id="UP001058974">
    <property type="component" value="Chromosome 1"/>
</dbReference>
<dbReference type="Gramene" id="Psat01G0494300-T1">
    <property type="protein sequence ID" value="KAI5447280.1"/>
    <property type="gene ID" value="KIW84_014943"/>
</dbReference>
<keyword evidence="4" id="KW-1185">Reference proteome</keyword>
<reference evidence="3 4" key="1">
    <citation type="journal article" date="2022" name="Nat. Genet.">
        <title>Improved pea reference genome and pan-genome highlight genomic features and evolutionary characteristics.</title>
        <authorList>
            <person name="Yang T."/>
            <person name="Liu R."/>
            <person name="Luo Y."/>
            <person name="Hu S."/>
            <person name="Wang D."/>
            <person name="Wang C."/>
            <person name="Pandey M.K."/>
            <person name="Ge S."/>
            <person name="Xu Q."/>
            <person name="Li N."/>
            <person name="Li G."/>
            <person name="Huang Y."/>
            <person name="Saxena R.K."/>
            <person name="Ji Y."/>
            <person name="Li M."/>
            <person name="Yan X."/>
            <person name="He Y."/>
            <person name="Liu Y."/>
            <person name="Wang X."/>
            <person name="Xiang C."/>
            <person name="Varshney R.K."/>
            <person name="Ding H."/>
            <person name="Gao S."/>
            <person name="Zong X."/>
        </authorList>
    </citation>
    <scope>NUCLEOTIDE SEQUENCE [LARGE SCALE GENOMIC DNA]</scope>
    <source>
        <strain evidence="3 4">cv. Zhongwan 6</strain>
    </source>
</reference>
<evidence type="ECO:0000259" key="2">
    <source>
        <dbReference type="Pfam" id="PF22936"/>
    </source>
</evidence>
<feature type="region of interest" description="Disordered" evidence="1">
    <location>
        <begin position="1"/>
        <end position="31"/>
    </location>
</feature>
<proteinExistence type="predicted"/>
<evidence type="ECO:0000256" key="1">
    <source>
        <dbReference type="SAM" id="MobiDB-lite"/>
    </source>
</evidence>
<feature type="domain" description="Retrovirus-related Pol polyprotein from transposon TNT 1-94-like beta-barrel" evidence="2">
    <location>
        <begin position="85"/>
        <end position="119"/>
    </location>
</feature>
<evidence type="ECO:0000313" key="4">
    <source>
        <dbReference type="Proteomes" id="UP001058974"/>
    </source>
</evidence>
<evidence type="ECO:0000313" key="3">
    <source>
        <dbReference type="EMBL" id="KAI5447280.1"/>
    </source>
</evidence>
<protein>
    <recommendedName>
        <fullName evidence="2">Retrovirus-related Pol polyprotein from transposon TNT 1-94-like beta-barrel domain-containing protein</fullName>
    </recommendedName>
</protein>
<name>A0A9D5BPF2_PEA</name>
<dbReference type="Pfam" id="PF22936">
    <property type="entry name" value="Pol_BBD"/>
    <property type="match status" value="1"/>
</dbReference>